<organism evidence="2 3">
    <name type="scientific">Pseudomonas marginalis</name>
    <name type="common">Pseudomonas panacis</name>
    <dbReference type="NCBI Taxonomy" id="298"/>
    <lineage>
        <taxon>Bacteria</taxon>
        <taxon>Pseudomonadati</taxon>
        <taxon>Pseudomonadota</taxon>
        <taxon>Gammaproteobacteria</taxon>
        <taxon>Pseudomonadales</taxon>
        <taxon>Pseudomonadaceae</taxon>
        <taxon>Pseudomonas</taxon>
    </lineage>
</organism>
<protein>
    <submittedName>
        <fullName evidence="2">Lysis protein</fullName>
    </submittedName>
</protein>
<name>A0A9X9BSF9_PSEMA</name>
<accession>A0A9X9BSF9</accession>
<evidence type="ECO:0000313" key="2">
    <source>
        <dbReference type="EMBL" id="TWR59798.1"/>
    </source>
</evidence>
<sequence>MTILQKLACLLVAMGIAFGSAWQVQTWRYDGKLANQAELHLADLSSISNAATAQVQAEQDKRLATEQRLSAADQQHSRELSDAQRNQAALRDRLATADVRLSVLLDATDSVSGCNVPATPGAFGVVHAARRAQLDPAHAQRIIGITDAGDKGLIALRACQAYAKEVSTSK</sequence>
<comment type="caution">
    <text evidence="2">The sequence shown here is derived from an EMBL/GenBank/DDBJ whole genome shotgun (WGS) entry which is preliminary data.</text>
</comment>
<proteinExistence type="predicted"/>
<dbReference type="Proteomes" id="UP000316123">
    <property type="component" value="Unassembled WGS sequence"/>
</dbReference>
<feature type="signal peptide" evidence="1">
    <location>
        <begin position="1"/>
        <end position="19"/>
    </location>
</feature>
<dbReference type="RefSeq" id="WP_074847636.1">
    <property type="nucleotide sequence ID" value="NZ_FNSU01000003.1"/>
</dbReference>
<dbReference type="OrthoDB" id="7033315at2"/>
<gene>
    <name evidence="2" type="ORF">FIV41_13680</name>
</gene>
<dbReference type="AlphaFoldDB" id="A0A9X9BSF9"/>
<dbReference type="EMBL" id="VFEQ01000007">
    <property type="protein sequence ID" value="TWR59798.1"/>
    <property type="molecule type" value="Genomic_DNA"/>
</dbReference>
<feature type="chain" id="PRO_5040963145" evidence="1">
    <location>
        <begin position="20"/>
        <end position="170"/>
    </location>
</feature>
<evidence type="ECO:0000313" key="3">
    <source>
        <dbReference type="Proteomes" id="UP000316123"/>
    </source>
</evidence>
<keyword evidence="1" id="KW-0732">Signal</keyword>
<evidence type="ECO:0000256" key="1">
    <source>
        <dbReference type="SAM" id="SignalP"/>
    </source>
</evidence>
<reference evidence="2 3" key="1">
    <citation type="submission" date="2019-06" db="EMBL/GenBank/DDBJ databases">
        <title>Pseudomonas bimorpha sp. nov. isolated from bovine raw milk and skim milk concentrate.</title>
        <authorList>
            <person name="Hofmann K."/>
            <person name="Huptas C."/>
            <person name="Doll E."/>
            <person name="Scherer S."/>
            <person name="Wenning M."/>
        </authorList>
    </citation>
    <scope>NUCLEOTIDE SEQUENCE [LARGE SCALE GENOMIC DNA]</scope>
    <source>
        <strain evidence="2 3">DSM 13124</strain>
    </source>
</reference>